<protein>
    <submittedName>
        <fullName evidence="1">Phosphoserine phosphatase</fullName>
    </submittedName>
</protein>
<dbReference type="AlphaFoldDB" id="A0A377TNB3"/>
<reference evidence="1 2" key="1">
    <citation type="submission" date="2018-06" db="EMBL/GenBank/DDBJ databases">
        <authorList>
            <consortium name="Pathogen Informatics"/>
            <person name="Doyle S."/>
        </authorList>
    </citation>
    <scope>NUCLEOTIDE SEQUENCE [LARGE SCALE GENOMIC DNA]</scope>
    <source>
        <strain evidence="1 2">NCTC9140</strain>
    </source>
</reference>
<accession>A0A377TNB3</accession>
<name>A0A377TNB3_KLEPN</name>
<dbReference type="EMBL" id="UGKQ01000007">
    <property type="protein sequence ID" value="STS80446.1"/>
    <property type="molecule type" value="Genomic_DNA"/>
</dbReference>
<dbReference type="InterPro" id="IPR023214">
    <property type="entry name" value="HAD_sf"/>
</dbReference>
<dbReference type="Gene3D" id="3.40.50.1000">
    <property type="entry name" value="HAD superfamily/HAD-like"/>
    <property type="match status" value="1"/>
</dbReference>
<proteinExistence type="predicted"/>
<evidence type="ECO:0000313" key="1">
    <source>
        <dbReference type="EMBL" id="STS80446.1"/>
    </source>
</evidence>
<gene>
    <name evidence="1" type="ORF">NCTC9140_02159</name>
</gene>
<organism evidence="1 2">
    <name type="scientific">Klebsiella pneumoniae</name>
    <dbReference type="NCBI Taxonomy" id="573"/>
    <lineage>
        <taxon>Bacteria</taxon>
        <taxon>Pseudomonadati</taxon>
        <taxon>Pseudomonadota</taxon>
        <taxon>Gammaproteobacteria</taxon>
        <taxon>Enterobacterales</taxon>
        <taxon>Enterobacteriaceae</taxon>
        <taxon>Klebsiella/Raoultella group</taxon>
        <taxon>Klebsiella</taxon>
        <taxon>Klebsiella pneumoniae complex</taxon>
    </lineage>
</organism>
<evidence type="ECO:0000313" key="2">
    <source>
        <dbReference type="Proteomes" id="UP000254938"/>
    </source>
</evidence>
<sequence>MARLTQWREAHPQYDGEVTFYTDSINDLPLCLHADRVRLVNPCPQLQAAGAGYGWPVLSWRLE</sequence>
<dbReference type="Proteomes" id="UP000254938">
    <property type="component" value="Unassembled WGS sequence"/>
</dbReference>